<name>A0ABN1AEG7_9ACTN</name>
<organism evidence="4 5">
    <name type="scientific">Streptomyces olivaceiscleroticus</name>
    <dbReference type="NCBI Taxonomy" id="68245"/>
    <lineage>
        <taxon>Bacteria</taxon>
        <taxon>Bacillati</taxon>
        <taxon>Actinomycetota</taxon>
        <taxon>Actinomycetes</taxon>
        <taxon>Kitasatosporales</taxon>
        <taxon>Streptomycetaceae</taxon>
        <taxon>Streptomyces</taxon>
    </lineage>
</organism>
<dbReference type="InterPro" id="IPR057326">
    <property type="entry name" value="KR_dom"/>
</dbReference>
<proteinExistence type="inferred from homology"/>
<evidence type="ECO:0000256" key="1">
    <source>
        <dbReference type="ARBA" id="ARBA00006484"/>
    </source>
</evidence>
<evidence type="ECO:0000256" key="2">
    <source>
        <dbReference type="ARBA" id="ARBA00023002"/>
    </source>
</evidence>
<comment type="caution">
    <text evidence="4">The sequence shown here is derived from an EMBL/GenBank/DDBJ whole genome shotgun (WGS) entry which is preliminary data.</text>
</comment>
<dbReference type="InterPro" id="IPR020904">
    <property type="entry name" value="Sc_DH/Rdtase_CS"/>
</dbReference>
<dbReference type="InterPro" id="IPR036291">
    <property type="entry name" value="NAD(P)-bd_dom_sf"/>
</dbReference>
<evidence type="ECO:0000259" key="3">
    <source>
        <dbReference type="SMART" id="SM00822"/>
    </source>
</evidence>
<accession>A0ABN1AEG7</accession>
<dbReference type="Pfam" id="PF13561">
    <property type="entry name" value="adh_short_C2"/>
    <property type="match status" value="1"/>
</dbReference>
<feature type="domain" description="Ketoreductase" evidence="3">
    <location>
        <begin position="67"/>
        <end position="253"/>
    </location>
</feature>
<keyword evidence="2" id="KW-0560">Oxidoreductase</keyword>
<reference evidence="4 5" key="1">
    <citation type="journal article" date="2019" name="Int. J. Syst. Evol. Microbiol.">
        <title>The Global Catalogue of Microorganisms (GCM) 10K type strain sequencing project: providing services to taxonomists for standard genome sequencing and annotation.</title>
        <authorList>
            <consortium name="The Broad Institute Genomics Platform"/>
            <consortium name="The Broad Institute Genome Sequencing Center for Infectious Disease"/>
            <person name="Wu L."/>
            <person name="Ma J."/>
        </authorList>
    </citation>
    <scope>NUCLEOTIDE SEQUENCE [LARGE SCALE GENOMIC DNA]</scope>
    <source>
        <strain evidence="4 5">JCM 4805</strain>
    </source>
</reference>
<dbReference type="CDD" id="cd05233">
    <property type="entry name" value="SDR_c"/>
    <property type="match status" value="1"/>
</dbReference>
<dbReference type="Proteomes" id="UP001500909">
    <property type="component" value="Unassembled WGS sequence"/>
</dbReference>
<evidence type="ECO:0000313" key="5">
    <source>
        <dbReference type="Proteomes" id="UP001500909"/>
    </source>
</evidence>
<dbReference type="PANTHER" id="PTHR24321">
    <property type="entry name" value="DEHYDROGENASES, SHORT CHAIN"/>
    <property type="match status" value="1"/>
</dbReference>
<dbReference type="SUPFAM" id="SSF51735">
    <property type="entry name" value="NAD(P)-binding Rossmann-fold domains"/>
    <property type="match status" value="1"/>
</dbReference>
<comment type="similarity">
    <text evidence="1">Belongs to the short-chain dehydrogenases/reductases (SDR) family.</text>
</comment>
<dbReference type="PROSITE" id="PS00061">
    <property type="entry name" value="ADH_SHORT"/>
    <property type="match status" value="1"/>
</dbReference>
<dbReference type="InterPro" id="IPR002347">
    <property type="entry name" value="SDR_fam"/>
</dbReference>
<dbReference type="PRINTS" id="PR00080">
    <property type="entry name" value="SDRFAMILY"/>
</dbReference>
<dbReference type="PANTHER" id="PTHR24321:SF14">
    <property type="entry name" value="SHORT-CHAIN TYPE DEHYDROGENASE_REDUCTASE BLR2146-RELATED"/>
    <property type="match status" value="1"/>
</dbReference>
<sequence>MSADVAVAEREDCAVGMAGVYAAVRRCGASRIAGTLCHLGVRCRRRGSTESPAPTRTENPMNRYEGRRVLITGAGSGIGRATVHRILAEGGRVVAADVSAEGLKATAERAAADGVADRLTTAVLDISDEAAVIAGVASAVETLGGLDVLVNAAGILRSEHTHKTTLDFWNTLLATNLTGTFLMIREALPALLAGEKPVIVNFSSTSASFAHPYMAAYAASKGGIQSMTHAIAGEYGKQGLRAVCVAPGSIASGMTTGRGPGLPEDADMSLFTKLMPAIGEGFAGPETVAGVIAMLASDDGAFVTGTELRIDGGTHM</sequence>
<dbReference type="EMBL" id="BAAABY010000031">
    <property type="protein sequence ID" value="GAA0474531.1"/>
    <property type="molecule type" value="Genomic_DNA"/>
</dbReference>
<dbReference type="Gene3D" id="3.40.50.720">
    <property type="entry name" value="NAD(P)-binding Rossmann-like Domain"/>
    <property type="match status" value="1"/>
</dbReference>
<dbReference type="PRINTS" id="PR00081">
    <property type="entry name" value="GDHRDH"/>
</dbReference>
<protein>
    <submittedName>
        <fullName evidence="4">SDR family NAD(P)-dependent oxidoreductase</fullName>
    </submittedName>
</protein>
<dbReference type="SMART" id="SM00822">
    <property type="entry name" value="PKS_KR"/>
    <property type="match status" value="1"/>
</dbReference>
<gene>
    <name evidence="4" type="ORF">GCM10010361_43610</name>
</gene>
<keyword evidence="5" id="KW-1185">Reference proteome</keyword>
<evidence type="ECO:0000313" key="4">
    <source>
        <dbReference type="EMBL" id="GAA0474531.1"/>
    </source>
</evidence>